<dbReference type="SMART" id="SM00082">
    <property type="entry name" value="LRRCT"/>
    <property type="match status" value="2"/>
</dbReference>
<dbReference type="PROSITE" id="PS50104">
    <property type="entry name" value="TIR"/>
    <property type="match status" value="1"/>
</dbReference>
<dbReference type="Pfam" id="PF01463">
    <property type="entry name" value="LRRCT"/>
    <property type="match status" value="1"/>
</dbReference>
<gene>
    <name evidence="14" type="primary">TLR</name>
</gene>
<dbReference type="Pfam" id="PF13676">
    <property type="entry name" value="TIR_2"/>
    <property type="match status" value="1"/>
</dbReference>
<reference evidence="14" key="1">
    <citation type="journal article" date="2016" name="BMC Genomics">
        <title>Insights into the innate immunome of actiniarians using a comparative genomic approach.</title>
        <authorList>
            <person name="van der Burg C.A."/>
            <person name="Prentis P.J."/>
            <person name="Surm J.M."/>
            <person name="Pavasovic A."/>
        </authorList>
    </citation>
    <scope>NUCLEOTIDE SEQUENCE</scope>
</reference>
<keyword evidence="7 11" id="KW-1133">Transmembrane helix</keyword>
<dbReference type="InterPro" id="IPR000483">
    <property type="entry name" value="Cys-rich_flank_reg_C"/>
</dbReference>
<keyword evidence="8 11" id="KW-0472">Membrane</keyword>
<feature type="transmembrane region" description="Helical" evidence="11">
    <location>
        <begin position="755"/>
        <end position="780"/>
    </location>
</feature>
<feature type="chain" id="PRO_5009096550" evidence="12">
    <location>
        <begin position="25"/>
        <end position="982"/>
    </location>
</feature>
<evidence type="ECO:0000256" key="12">
    <source>
        <dbReference type="SAM" id="SignalP"/>
    </source>
</evidence>
<feature type="signal peptide" evidence="12">
    <location>
        <begin position="1"/>
        <end position="24"/>
    </location>
</feature>
<dbReference type="Pfam" id="PF13855">
    <property type="entry name" value="LRR_8"/>
    <property type="match status" value="1"/>
</dbReference>
<keyword evidence="5 12" id="KW-0732">Signal</keyword>
<keyword evidence="4 11" id="KW-0812">Transmembrane</keyword>
<evidence type="ECO:0000313" key="14">
    <source>
        <dbReference type="EMBL" id="ALG40987.1"/>
    </source>
</evidence>
<dbReference type="InterPro" id="IPR003591">
    <property type="entry name" value="Leu-rich_rpt_typical-subtyp"/>
</dbReference>
<evidence type="ECO:0000256" key="10">
    <source>
        <dbReference type="ARBA" id="ARBA00023180"/>
    </source>
</evidence>
<evidence type="ECO:0000256" key="1">
    <source>
        <dbReference type="ARBA" id="ARBA00004479"/>
    </source>
</evidence>
<keyword evidence="9 14" id="KW-0675">Receptor</keyword>
<protein>
    <submittedName>
        <fullName evidence="14">Toll-like receptor</fullName>
    </submittedName>
</protein>
<dbReference type="PROSITE" id="PS51450">
    <property type="entry name" value="LRR"/>
    <property type="match status" value="2"/>
</dbReference>
<dbReference type="Gene3D" id="3.40.50.10140">
    <property type="entry name" value="Toll/interleukin-1 receptor homology (TIR) domain"/>
    <property type="match status" value="1"/>
</dbReference>
<dbReference type="SUPFAM" id="SSF52200">
    <property type="entry name" value="Toll/Interleukin receptor TIR domain"/>
    <property type="match status" value="1"/>
</dbReference>
<evidence type="ECO:0000256" key="2">
    <source>
        <dbReference type="ARBA" id="ARBA00009634"/>
    </source>
</evidence>
<dbReference type="InterPro" id="IPR032675">
    <property type="entry name" value="LRR_dom_sf"/>
</dbReference>
<accession>A0A1D6XRM0</accession>
<sequence length="982" mass="112280">MFKSINLRSLSIVLVFTMLSPLGAAPAGECKKKIKTLLLPGSYENVELFVAGFGFTDGGKNCELDFGPYLNQTKEDEISTIFLDVLCAKPTEVKIINPSNVQRKNVISYLQVRQACKVDLKGIAVYSNATDYRVLTMIQGTSMETPSSSDEVQRLQSQIDKIGTLTIDGGSKGLPEIFVKYNWSLMAEVIFQNLSITSLPKTLRYSMPRLQSLELPFNELEEPPAFPWDERELPLPRNLTRKAIFNEQYQGPTKVKPNLYRRFLSLDFNKIKDLSRFEFRGHLQSLSVKGNGLKAIGRNCLVNLVGVNAIDLSMNKLDVLPDGVFSGLKDLFVLWLNNNNITVIKDGTFKDSKSLKKLYLNNNKIKRIPRGLLLQHEDLEELNLQNNLISKVEHGALPNNSNKLKTIGLNGNQLRMIPSDAFLTRSLKTVNLANNSITFEGIIETLDSISVSRLYNILRKSVSDMSRELRTDSIYIDLTNNRIESIDSNELSTEQMFKVKMVLQVFIMNLKDNPLLCDCRALNITRVIKDIILKHSHIENRRFQSWVCAQPRELKGRQILSIAEEDFVCVRNLSGCPEQATCSVRQTDGSILIDARDKYLQQLPHTMPVGADLEIFLDNNQITELGMRSYLGNVTVLHLSRNKIQELDGSFIQSLTKVRQLRIDWNELKRLPRSIEVLTSRKSFRSLAIRSNYFACDCRSKWMKGWLTNSSAKISDIKNVKCASGKSQGKPIYTVSLEDFVCEKILGNPDENKEILVIVSVTLGVVLVIFIAVFIIVYFFRGEMKVFLYTHFDWHPFDRIDDSDPSKIYDAFISYSSHDQQWVYSELKQKLESHEPPYKICFHDRDFEVGASIQDNIIYSVNRSKRMIMVLSNRFLESEWCRLEFRAAHHRVLQDKTNYLIVILFEGVDTEALDDETSLYLRTNTYLSVTNKWFWQKLLYSLPKPKGAVNDLQGSSSHLIEIGDNSTRWNNGNKKEEIESRM</sequence>
<dbReference type="GO" id="GO:0005886">
    <property type="term" value="C:plasma membrane"/>
    <property type="evidence" value="ECO:0007669"/>
    <property type="project" value="TreeGrafter"/>
</dbReference>
<dbReference type="GO" id="GO:0038023">
    <property type="term" value="F:signaling receptor activity"/>
    <property type="evidence" value="ECO:0007669"/>
    <property type="project" value="TreeGrafter"/>
</dbReference>
<keyword evidence="6" id="KW-0677">Repeat</keyword>
<dbReference type="EMBL" id="KT792959">
    <property type="protein sequence ID" value="ALG40987.1"/>
    <property type="molecule type" value="mRNA"/>
</dbReference>
<keyword evidence="10" id="KW-0325">Glycoprotein</keyword>
<dbReference type="InterPro" id="IPR001611">
    <property type="entry name" value="Leu-rich_rpt"/>
</dbReference>
<dbReference type="SMART" id="SM00369">
    <property type="entry name" value="LRR_TYP"/>
    <property type="match status" value="7"/>
</dbReference>
<evidence type="ECO:0000256" key="3">
    <source>
        <dbReference type="ARBA" id="ARBA00022614"/>
    </source>
</evidence>
<dbReference type="InterPro" id="IPR035897">
    <property type="entry name" value="Toll_tir_struct_dom_sf"/>
</dbReference>
<dbReference type="Gene3D" id="3.80.10.10">
    <property type="entry name" value="Ribonuclease Inhibitor"/>
    <property type="match status" value="3"/>
</dbReference>
<evidence type="ECO:0000256" key="4">
    <source>
        <dbReference type="ARBA" id="ARBA00022692"/>
    </source>
</evidence>
<evidence type="ECO:0000256" key="8">
    <source>
        <dbReference type="ARBA" id="ARBA00023136"/>
    </source>
</evidence>
<dbReference type="SMART" id="SM00255">
    <property type="entry name" value="TIR"/>
    <property type="match status" value="1"/>
</dbReference>
<dbReference type="SUPFAM" id="SSF52058">
    <property type="entry name" value="L domain-like"/>
    <property type="match status" value="3"/>
</dbReference>
<keyword evidence="3" id="KW-0433">Leucine-rich repeat</keyword>
<dbReference type="PANTHER" id="PTHR24365">
    <property type="entry name" value="TOLL-LIKE RECEPTOR"/>
    <property type="match status" value="1"/>
</dbReference>
<evidence type="ECO:0000256" key="6">
    <source>
        <dbReference type="ARBA" id="ARBA00022737"/>
    </source>
</evidence>
<evidence type="ECO:0000256" key="7">
    <source>
        <dbReference type="ARBA" id="ARBA00022989"/>
    </source>
</evidence>
<feature type="domain" description="TIR" evidence="13">
    <location>
        <begin position="807"/>
        <end position="942"/>
    </location>
</feature>
<name>A0A1D6XRM0_9CNID</name>
<organism evidence="14">
    <name type="scientific">Anthopleura buddemeieri</name>
    <dbReference type="NCBI Taxonomy" id="1566020"/>
    <lineage>
        <taxon>Eukaryota</taxon>
        <taxon>Metazoa</taxon>
        <taxon>Cnidaria</taxon>
        <taxon>Anthozoa</taxon>
        <taxon>Hexacorallia</taxon>
        <taxon>Actiniaria</taxon>
        <taxon>Actiniidae</taxon>
        <taxon>Anthopleura</taxon>
    </lineage>
</organism>
<dbReference type="AlphaFoldDB" id="A0A1D6XRM0"/>
<evidence type="ECO:0000256" key="5">
    <source>
        <dbReference type="ARBA" id="ARBA00022729"/>
    </source>
</evidence>
<dbReference type="GO" id="GO:0007165">
    <property type="term" value="P:signal transduction"/>
    <property type="evidence" value="ECO:0007669"/>
    <property type="project" value="InterPro"/>
</dbReference>
<dbReference type="FunFam" id="3.40.50.10140:FF:000021">
    <property type="entry name" value="Toll receptor 13"/>
    <property type="match status" value="1"/>
</dbReference>
<dbReference type="InterPro" id="IPR000157">
    <property type="entry name" value="TIR_dom"/>
</dbReference>
<proteinExistence type="evidence at transcript level"/>
<dbReference type="PANTHER" id="PTHR24365:SF541">
    <property type="entry name" value="PROTEIN TOLL-RELATED"/>
    <property type="match status" value="1"/>
</dbReference>
<evidence type="ECO:0000256" key="11">
    <source>
        <dbReference type="SAM" id="Phobius"/>
    </source>
</evidence>
<evidence type="ECO:0000259" key="13">
    <source>
        <dbReference type="PROSITE" id="PS50104"/>
    </source>
</evidence>
<comment type="similarity">
    <text evidence="2">Belongs to the Toll-like receptor family.</text>
</comment>
<evidence type="ECO:0000256" key="9">
    <source>
        <dbReference type="ARBA" id="ARBA00023170"/>
    </source>
</evidence>
<comment type="subcellular location">
    <subcellularLocation>
        <location evidence="1">Membrane</location>
        <topology evidence="1">Single-pass type I membrane protein</topology>
    </subcellularLocation>
</comment>